<proteinExistence type="inferred from homology"/>
<name>A0AA48KRJ1_9ALTE</name>
<keyword evidence="4" id="KW-0812">Transmembrane</keyword>
<dbReference type="PROSITE" id="PS50885">
    <property type="entry name" value="HAMP"/>
    <property type="match status" value="1"/>
</dbReference>
<dbReference type="InterPro" id="IPR051310">
    <property type="entry name" value="MCP_chemotaxis"/>
</dbReference>
<dbReference type="Pfam" id="PF18947">
    <property type="entry name" value="HAMP_2"/>
    <property type="match status" value="3"/>
</dbReference>
<dbReference type="GO" id="GO:0005886">
    <property type="term" value="C:plasma membrane"/>
    <property type="evidence" value="ECO:0007669"/>
    <property type="project" value="TreeGrafter"/>
</dbReference>
<dbReference type="InterPro" id="IPR004089">
    <property type="entry name" value="MCPsignal_dom"/>
</dbReference>
<dbReference type="KEGG" id="pmaw:MACH26_10000"/>
<dbReference type="GO" id="GO:0004888">
    <property type="term" value="F:transmembrane signaling receptor activity"/>
    <property type="evidence" value="ECO:0007669"/>
    <property type="project" value="TreeGrafter"/>
</dbReference>
<dbReference type="SUPFAM" id="SSF58104">
    <property type="entry name" value="Methyl-accepting chemotaxis protein (MCP) signaling domain"/>
    <property type="match status" value="1"/>
</dbReference>
<dbReference type="CDD" id="cd11386">
    <property type="entry name" value="MCP_signal"/>
    <property type="match status" value="1"/>
</dbReference>
<keyword evidence="4" id="KW-1133">Transmembrane helix</keyword>
<dbReference type="Proteomes" id="UP001333710">
    <property type="component" value="Chromosome"/>
</dbReference>
<dbReference type="Gene3D" id="1.10.287.950">
    <property type="entry name" value="Methyl-accepting chemotaxis protein"/>
    <property type="match status" value="1"/>
</dbReference>
<evidence type="ECO:0000313" key="7">
    <source>
        <dbReference type="EMBL" id="BDX05479.1"/>
    </source>
</evidence>
<feature type="transmembrane region" description="Helical" evidence="4">
    <location>
        <begin position="383"/>
        <end position="405"/>
    </location>
</feature>
<feature type="domain" description="Methyl-accepting transducer" evidence="5">
    <location>
        <begin position="887"/>
        <end position="1116"/>
    </location>
</feature>
<dbReference type="GO" id="GO:0007165">
    <property type="term" value="P:signal transduction"/>
    <property type="evidence" value="ECO:0007669"/>
    <property type="project" value="UniProtKB-KW"/>
</dbReference>
<keyword evidence="1" id="KW-0145">Chemotaxis</keyword>
<keyword evidence="4" id="KW-0472">Membrane</keyword>
<dbReference type="AlphaFoldDB" id="A0AA48KRJ1"/>
<organism evidence="7 8">
    <name type="scientific">Planctobacterium marinum</name>
    <dbReference type="NCBI Taxonomy" id="1631968"/>
    <lineage>
        <taxon>Bacteria</taxon>
        <taxon>Pseudomonadati</taxon>
        <taxon>Pseudomonadota</taxon>
        <taxon>Gammaproteobacteria</taxon>
        <taxon>Alteromonadales</taxon>
        <taxon>Alteromonadaceae</taxon>
        <taxon>Planctobacterium</taxon>
    </lineage>
</organism>
<evidence type="ECO:0000256" key="4">
    <source>
        <dbReference type="SAM" id="Phobius"/>
    </source>
</evidence>
<dbReference type="EMBL" id="AP027272">
    <property type="protein sequence ID" value="BDX05479.1"/>
    <property type="molecule type" value="Genomic_DNA"/>
</dbReference>
<protein>
    <recommendedName>
        <fullName evidence="9">Methyl-accepting chemotaxis protein</fullName>
    </recommendedName>
</protein>
<dbReference type="Pfam" id="PF08376">
    <property type="entry name" value="NIT"/>
    <property type="match status" value="1"/>
</dbReference>
<accession>A0AA48KRJ1</accession>
<dbReference type="Pfam" id="PF00015">
    <property type="entry name" value="MCPsignal"/>
    <property type="match status" value="1"/>
</dbReference>
<evidence type="ECO:0008006" key="9">
    <source>
        <dbReference type="Google" id="ProtNLM"/>
    </source>
</evidence>
<dbReference type="PANTHER" id="PTHR43531">
    <property type="entry name" value="PROTEIN ICFG"/>
    <property type="match status" value="1"/>
</dbReference>
<keyword evidence="8" id="KW-1185">Reference proteome</keyword>
<reference evidence="7" key="1">
    <citation type="submission" date="2023-01" db="EMBL/GenBank/DDBJ databases">
        <title>Complete genome sequence of Planctobacterium marinum strain Dej080120_11.</title>
        <authorList>
            <person name="Ueki S."/>
            <person name="Maruyama F."/>
        </authorList>
    </citation>
    <scope>NUCLEOTIDE SEQUENCE</scope>
    <source>
        <strain evidence="7">Dej080120_11</strain>
    </source>
</reference>
<evidence type="ECO:0000259" key="5">
    <source>
        <dbReference type="PROSITE" id="PS50111"/>
    </source>
</evidence>
<evidence type="ECO:0000256" key="2">
    <source>
        <dbReference type="ARBA" id="ARBA00029447"/>
    </source>
</evidence>
<evidence type="ECO:0000256" key="1">
    <source>
        <dbReference type="ARBA" id="ARBA00022500"/>
    </source>
</evidence>
<evidence type="ECO:0000313" key="8">
    <source>
        <dbReference type="Proteomes" id="UP001333710"/>
    </source>
</evidence>
<dbReference type="PANTHER" id="PTHR43531:SF11">
    <property type="entry name" value="METHYL-ACCEPTING CHEMOTAXIS PROTEIN 3"/>
    <property type="match status" value="1"/>
</dbReference>
<sequence length="1137" mass="123844">MLSKFHPDLTRDVFQDKHTATQFLNNISISEKLSLLLKGPSLVIIALLSVMLFSVLQSVYLQYHTYSVLKKSQVLAAIAHNFAVERGLTAGFFGSKGANGGEKLAQQRKVNDQIVDTLNNELNSIADILPTATSIQLLNMLQQQMAKREAIRKKVDALASDSEFFSYYSKINADTLAVLDSISVNFSEKSILASYKSLLALLRLKERAGQERGALNGVFASSQYSMARGIVISDYIAQQQQLIKNFANTATSEQLADYRSAVKSSEEAVKELRDVFVDNYQLRTTTNEINGLLSSTGREAIASIDLQQLNTGSLTEKQQAHLNLLATLQKTNNGNTEQFSKTLNALAKLPDVKANEWFRLATARISAINSIKDSIVSDLQNNALINIVLAVIKLLALLALGWAAIRYSKLLGEFISNSIQQRLETIDDYLTRVETSYNFKESAGLDGNDEISQTANRIEQLLATVGEAFDDIEVFSQRLSESDLQNALISGSYRGDVKRLTDQLQQSVYKLSDATTAINRSMKKASQGDFSKHIDTPLKGDLEQLRININKMLGVTSSTLKDINTQAANLAVGELQTLNADDYYGDFQLLVGAINNAVGVLEQVIESDIQSVVNQAQKGSLEARINTQNKSGAFAALANSVNELVAVCETVIDDVNHTLGAMAKGDLNSHMADDYQGDFAQLSHNANSTLITIKTIVEQDIDQVIEAASNGEIHQRINSSGKQGAFLELANKINALLTVNETVFDDIDTALSALSKGDLSCEIKTEYQGRFADIKTKTNTTVGTLKEVVEKEIQTVIDAVTKGDLEQTLDESKFSGCFAALSQGINEIINVNKRILEDLRIMLSQLADGNLAHRIDNQFEGVFEQLKNTSNQSLIKLCEVMQTVSDVAESVNVSAQEISQANESLSETAANQASSLEETSAGVQTVIGAIQEDSKSIFETQSMVNQIKEQAINSNKISVKALSSIEEIASSSQKVNNIIGVIDEIAFQTNLLALNAAVEAARAGEHGRGFAVVATEVRNLAQRSASSAQEIKKLIEESRLVVEEGSTRVRLSSESSTEIVEMMTKVSAKFDEISLSASSQANSMAEITSAIREVDDGVQQNSSVVEEVSATSKELASEAESLNKTISFFNYRNMAAS</sequence>
<gene>
    <name evidence="7" type="ORF">MACH26_10000</name>
</gene>
<dbReference type="GO" id="GO:0006935">
    <property type="term" value="P:chemotaxis"/>
    <property type="evidence" value="ECO:0007669"/>
    <property type="project" value="TreeGrafter"/>
</dbReference>
<dbReference type="SMART" id="SM00283">
    <property type="entry name" value="MA"/>
    <property type="match status" value="1"/>
</dbReference>
<evidence type="ECO:0000256" key="3">
    <source>
        <dbReference type="PROSITE-ProRule" id="PRU00284"/>
    </source>
</evidence>
<dbReference type="PROSITE" id="PS50111">
    <property type="entry name" value="CHEMOTAXIS_TRANSDUC_2"/>
    <property type="match status" value="1"/>
</dbReference>
<dbReference type="Gene3D" id="1.20.120.1530">
    <property type="match status" value="3"/>
</dbReference>
<dbReference type="InterPro" id="IPR013587">
    <property type="entry name" value="Nitrate/nitrite_sensing"/>
</dbReference>
<feature type="transmembrane region" description="Helical" evidence="4">
    <location>
        <begin position="42"/>
        <end position="63"/>
    </location>
</feature>
<dbReference type="InterPro" id="IPR003660">
    <property type="entry name" value="HAMP_dom"/>
</dbReference>
<keyword evidence="3" id="KW-0807">Transducer</keyword>
<feature type="domain" description="HAMP" evidence="6">
    <location>
        <begin position="509"/>
        <end position="561"/>
    </location>
</feature>
<dbReference type="RefSeq" id="WP_338291455.1">
    <property type="nucleotide sequence ID" value="NZ_AP027272.1"/>
</dbReference>
<comment type="similarity">
    <text evidence="2">Belongs to the methyl-accepting chemotaxis (MCP) protein family.</text>
</comment>
<evidence type="ECO:0000259" key="6">
    <source>
        <dbReference type="PROSITE" id="PS50885"/>
    </source>
</evidence>